<dbReference type="GO" id="GO:0042048">
    <property type="term" value="P:olfactory behavior"/>
    <property type="evidence" value="ECO:0007669"/>
    <property type="project" value="TreeGrafter"/>
</dbReference>
<dbReference type="GO" id="GO:0038022">
    <property type="term" value="F:G protein-coupled olfactory receptor activity"/>
    <property type="evidence" value="ECO:0007669"/>
    <property type="project" value="TreeGrafter"/>
</dbReference>
<dbReference type="PANTHER" id="PTHR22943">
    <property type="entry name" value="7-TRANSMEMBRANE DOMAIN RECEPTOR C.ELEGANS"/>
    <property type="match status" value="1"/>
</dbReference>
<dbReference type="GO" id="GO:0005886">
    <property type="term" value="C:plasma membrane"/>
    <property type="evidence" value="ECO:0007669"/>
    <property type="project" value="TreeGrafter"/>
</dbReference>
<evidence type="ECO:0000256" key="1">
    <source>
        <dbReference type="SAM" id="Phobius"/>
    </source>
</evidence>
<dbReference type="Proteomes" id="UP000887575">
    <property type="component" value="Unassembled WGS sequence"/>
</dbReference>
<feature type="transmembrane region" description="Helical" evidence="1">
    <location>
        <begin position="152"/>
        <end position="172"/>
    </location>
</feature>
<dbReference type="SUPFAM" id="SSF81321">
    <property type="entry name" value="Family A G protein-coupled receptor-like"/>
    <property type="match status" value="1"/>
</dbReference>
<keyword evidence="1" id="KW-0472">Membrane</keyword>
<evidence type="ECO:0000313" key="2">
    <source>
        <dbReference type="Proteomes" id="UP000887575"/>
    </source>
</evidence>
<accession>A0AAF3EU07</accession>
<keyword evidence="1" id="KW-0812">Transmembrane</keyword>
<evidence type="ECO:0008006" key="4">
    <source>
        <dbReference type="Google" id="ProtNLM"/>
    </source>
</evidence>
<feature type="transmembrane region" description="Helical" evidence="1">
    <location>
        <begin position="69"/>
        <end position="95"/>
    </location>
</feature>
<dbReference type="Pfam" id="PF10326">
    <property type="entry name" value="7TM_GPCR_Str"/>
    <property type="match status" value="1"/>
</dbReference>
<reference evidence="3" key="1">
    <citation type="submission" date="2024-02" db="UniProtKB">
        <authorList>
            <consortium name="WormBaseParasite"/>
        </authorList>
    </citation>
    <scope>IDENTIFICATION</scope>
</reference>
<sequence>MVLPVGHLSYSNTFCSSAEILKKAGPTPEFSDRIAEGFHQFTDRWPNETGVLGDNYFIDNGISLQFNPRPWICLGVCMTQMSAMFCVILYLGWSMHKKLNSTEMISDRRYRLQKQLFQCLIVQFIVPIILEYIPCTALFLMPMTGQFVDLEVFTIAISLYAVFEPIVVMYFVREYRLALIALRLGKKSHPLVKISSLQTMYNDSVQKDL</sequence>
<proteinExistence type="predicted"/>
<keyword evidence="2" id="KW-1185">Reference proteome</keyword>
<organism evidence="2 3">
    <name type="scientific">Mesorhabditis belari</name>
    <dbReference type="NCBI Taxonomy" id="2138241"/>
    <lineage>
        <taxon>Eukaryota</taxon>
        <taxon>Metazoa</taxon>
        <taxon>Ecdysozoa</taxon>
        <taxon>Nematoda</taxon>
        <taxon>Chromadorea</taxon>
        <taxon>Rhabditida</taxon>
        <taxon>Rhabditina</taxon>
        <taxon>Rhabditomorpha</taxon>
        <taxon>Rhabditoidea</taxon>
        <taxon>Rhabditidae</taxon>
        <taxon>Mesorhabditinae</taxon>
        <taxon>Mesorhabditis</taxon>
    </lineage>
</organism>
<protein>
    <recommendedName>
        <fullName evidence="4">G protein-coupled receptor</fullName>
    </recommendedName>
</protein>
<dbReference type="InterPro" id="IPR019428">
    <property type="entry name" value="7TM_GPCR_serpentine_rcpt_Str"/>
</dbReference>
<evidence type="ECO:0000313" key="3">
    <source>
        <dbReference type="WBParaSite" id="MBELARI_LOCUS17655"/>
    </source>
</evidence>
<dbReference type="AlphaFoldDB" id="A0AAF3EU07"/>
<feature type="transmembrane region" description="Helical" evidence="1">
    <location>
        <begin position="116"/>
        <end position="140"/>
    </location>
</feature>
<dbReference type="WBParaSite" id="MBELARI_LOCUS17655">
    <property type="protein sequence ID" value="MBELARI_LOCUS17655"/>
    <property type="gene ID" value="MBELARI_LOCUS17655"/>
</dbReference>
<keyword evidence="1" id="KW-1133">Transmembrane helix</keyword>
<dbReference type="PANTHER" id="PTHR22943:SF103">
    <property type="entry name" value="SEVEN TM RECEPTOR"/>
    <property type="match status" value="1"/>
</dbReference>
<name>A0AAF3EU07_9BILA</name>